<dbReference type="Proteomes" id="UP000294958">
    <property type="component" value="Unassembled WGS sequence"/>
</dbReference>
<dbReference type="InterPro" id="IPR050312">
    <property type="entry name" value="IolE/XylAMocC-like"/>
</dbReference>
<evidence type="ECO:0000313" key="4">
    <source>
        <dbReference type="Proteomes" id="UP000019849"/>
    </source>
</evidence>
<protein>
    <submittedName>
        <fullName evidence="3">2-keto-myo-inositol dehydratase</fullName>
    </submittedName>
    <submittedName>
        <fullName evidence="2">Inosose dehydratase</fullName>
    </submittedName>
</protein>
<evidence type="ECO:0000313" key="2">
    <source>
        <dbReference type="EMBL" id="EXL03205.1"/>
    </source>
</evidence>
<dbReference type="InterPro" id="IPR036237">
    <property type="entry name" value="Xyl_isomerase-like_sf"/>
</dbReference>
<dbReference type="Proteomes" id="UP000019849">
    <property type="component" value="Unassembled WGS sequence"/>
</dbReference>
<keyword evidence="5" id="KW-1185">Reference proteome</keyword>
<dbReference type="Pfam" id="PF01261">
    <property type="entry name" value="AP_endonuc_2"/>
    <property type="match status" value="1"/>
</dbReference>
<dbReference type="STRING" id="69279.BG36_12820"/>
<dbReference type="NCBIfam" id="TIGR04379">
    <property type="entry name" value="myo_inos_iolE"/>
    <property type="match status" value="1"/>
</dbReference>
<dbReference type="RefSeq" id="WP_035029997.1">
    <property type="nucleotide sequence ID" value="NZ_KK073898.1"/>
</dbReference>
<dbReference type="Gene3D" id="3.20.20.150">
    <property type="entry name" value="Divalent-metal-dependent TIM barrel enzymes"/>
    <property type="match status" value="1"/>
</dbReference>
<dbReference type="EMBL" id="SNZF01000020">
    <property type="protein sequence ID" value="TDR33641.1"/>
    <property type="molecule type" value="Genomic_DNA"/>
</dbReference>
<reference evidence="2 4" key="1">
    <citation type="submission" date="2014-02" db="EMBL/GenBank/DDBJ databases">
        <title>Aquamicrobium defluvii Genome sequencing.</title>
        <authorList>
            <person name="Wang X."/>
        </authorList>
    </citation>
    <scope>NUCLEOTIDE SEQUENCE [LARGE SCALE GENOMIC DNA]</scope>
    <source>
        <strain evidence="2 4">W13Z1</strain>
    </source>
</reference>
<dbReference type="SUPFAM" id="SSF51658">
    <property type="entry name" value="Xylose isomerase-like"/>
    <property type="match status" value="1"/>
</dbReference>
<dbReference type="eggNOG" id="COG1082">
    <property type="taxonomic scope" value="Bacteria"/>
</dbReference>
<gene>
    <name evidence="2" type="ORF">BG36_12820</name>
    <name evidence="3" type="ORF">DES43_12041</name>
</gene>
<evidence type="ECO:0000313" key="5">
    <source>
        <dbReference type="Proteomes" id="UP000294958"/>
    </source>
</evidence>
<dbReference type="PANTHER" id="PTHR12110:SF41">
    <property type="entry name" value="INOSOSE DEHYDRATASE"/>
    <property type="match status" value="1"/>
</dbReference>
<dbReference type="PANTHER" id="PTHR12110">
    <property type="entry name" value="HYDROXYPYRUVATE ISOMERASE"/>
    <property type="match status" value="1"/>
</dbReference>
<evidence type="ECO:0000259" key="1">
    <source>
        <dbReference type="Pfam" id="PF01261"/>
    </source>
</evidence>
<dbReference type="InterPro" id="IPR013022">
    <property type="entry name" value="Xyl_isomerase-like_TIM-brl"/>
</dbReference>
<sequence>MILYGTNPIAWSNDDDHSIGAHISLETCLRQAGEIGFDGIENGHKFPREPDALKAVLAKHGLRFVSGWYSLMLLERPVEEEKRSIQPWLDFLKAMGSPICIACECSNTVHGNDRVALNDRPKLDAEAMRRFGAAVEEVAKFCEAQGILLAYHHHMGTVVEAEEEIDAFMAATGPSTRLLFDTGHAFFGGGDPAAIIARHMDRVVHIHAKNVRPEVMRTVREESLSFLEGVRRGVFTVPGDPEGAVAFEPVLEVAARAGYSGWVVVEAEQDSAVRDPVTYQSMGLRALKDMARRTGLDQSETA</sequence>
<dbReference type="AlphaFoldDB" id="A0A011V3Z7"/>
<dbReference type="HOGENOM" id="CLU_059523_0_0_5"/>
<accession>A0A011V3Z7</accession>
<comment type="caution">
    <text evidence="2">The sequence shown here is derived from an EMBL/GenBank/DDBJ whole genome shotgun (WGS) entry which is preliminary data.</text>
</comment>
<evidence type="ECO:0000313" key="3">
    <source>
        <dbReference type="EMBL" id="TDR33641.1"/>
    </source>
</evidence>
<name>A0A011V3Z7_9HYPH</name>
<dbReference type="OrthoDB" id="9804047at2"/>
<proteinExistence type="predicted"/>
<dbReference type="PATRIC" id="fig|69279.3.peg.3655"/>
<reference evidence="3 5" key="2">
    <citation type="submission" date="2019-03" db="EMBL/GenBank/DDBJ databases">
        <title>Genomic Encyclopedia of Type Strains, Phase IV (KMG-IV): sequencing the most valuable type-strain genomes for metagenomic binning, comparative biology and taxonomic classification.</title>
        <authorList>
            <person name="Goeker M."/>
        </authorList>
    </citation>
    <scope>NUCLEOTIDE SEQUENCE [LARGE SCALE GENOMIC DNA]</scope>
    <source>
        <strain evidence="3 5">DSM 11603</strain>
    </source>
</reference>
<feature type="domain" description="Xylose isomerase-like TIM barrel" evidence="1">
    <location>
        <begin position="30"/>
        <end position="287"/>
    </location>
</feature>
<dbReference type="InterPro" id="IPR030823">
    <property type="entry name" value="IolE/MocC"/>
</dbReference>
<organism evidence="2 4">
    <name type="scientific">Aquamicrobium defluvii</name>
    <dbReference type="NCBI Taxonomy" id="69279"/>
    <lineage>
        <taxon>Bacteria</taxon>
        <taxon>Pseudomonadati</taxon>
        <taxon>Pseudomonadota</taxon>
        <taxon>Alphaproteobacteria</taxon>
        <taxon>Hyphomicrobiales</taxon>
        <taxon>Phyllobacteriaceae</taxon>
        <taxon>Aquamicrobium</taxon>
    </lineage>
</organism>
<dbReference type="EMBL" id="JENY01000026">
    <property type="protein sequence ID" value="EXL03205.1"/>
    <property type="molecule type" value="Genomic_DNA"/>
</dbReference>